<feature type="region of interest" description="Disordered" evidence="2">
    <location>
        <begin position="193"/>
        <end position="238"/>
    </location>
</feature>
<keyword evidence="4" id="KW-1185">Reference proteome</keyword>
<dbReference type="EMBL" id="JBHSBN010000037">
    <property type="protein sequence ID" value="MFC4110260.1"/>
    <property type="molecule type" value="Genomic_DNA"/>
</dbReference>
<dbReference type="InterPro" id="IPR007793">
    <property type="entry name" value="DivIVA_fam"/>
</dbReference>
<organism evidence="3 4">
    <name type="scientific">Micromonospora zhanjiangensis</name>
    <dbReference type="NCBI Taxonomy" id="1522057"/>
    <lineage>
        <taxon>Bacteria</taxon>
        <taxon>Bacillati</taxon>
        <taxon>Actinomycetota</taxon>
        <taxon>Actinomycetes</taxon>
        <taxon>Micromonosporales</taxon>
        <taxon>Micromonosporaceae</taxon>
        <taxon>Micromonospora</taxon>
    </lineage>
</organism>
<name>A0ABV8KVP9_9ACTN</name>
<gene>
    <name evidence="3" type="ORF">ACFOX0_30615</name>
</gene>
<dbReference type="SUPFAM" id="SSF58113">
    <property type="entry name" value="Apolipoprotein A-I"/>
    <property type="match status" value="1"/>
</dbReference>
<keyword evidence="1" id="KW-0175">Coiled coil</keyword>
<evidence type="ECO:0000313" key="4">
    <source>
        <dbReference type="Proteomes" id="UP001595868"/>
    </source>
</evidence>
<dbReference type="Proteomes" id="UP001595868">
    <property type="component" value="Unassembled WGS sequence"/>
</dbReference>
<evidence type="ECO:0000313" key="3">
    <source>
        <dbReference type="EMBL" id="MFC4110260.1"/>
    </source>
</evidence>
<dbReference type="PANTHER" id="PTHR35794:SF2">
    <property type="entry name" value="CELL DIVISION PROTEIN DIVIVA"/>
    <property type="match status" value="1"/>
</dbReference>
<dbReference type="Gene3D" id="1.20.120.20">
    <property type="entry name" value="Apolipoprotein"/>
    <property type="match status" value="1"/>
</dbReference>
<evidence type="ECO:0000256" key="1">
    <source>
        <dbReference type="SAM" id="Coils"/>
    </source>
</evidence>
<proteinExistence type="predicted"/>
<dbReference type="RefSeq" id="WP_377552511.1">
    <property type="nucleotide sequence ID" value="NZ_JBHSBN010000037.1"/>
</dbReference>
<evidence type="ECO:0000256" key="2">
    <source>
        <dbReference type="SAM" id="MobiDB-lite"/>
    </source>
</evidence>
<reference evidence="4" key="1">
    <citation type="journal article" date="2019" name="Int. J. Syst. Evol. Microbiol.">
        <title>The Global Catalogue of Microorganisms (GCM) 10K type strain sequencing project: providing services to taxonomists for standard genome sequencing and annotation.</title>
        <authorList>
            <consortium name="The Broad Institute Genomics Platform"/>
            <consortium name="The Broad Institute Genome Sequencing Center for Infectious Disease"/>
            <person name="Wu L."/>
            <person name="Ma J."/>
        </authorList>
    </citation>
    <scope>NUCLEOTIDE SEQUENCE [LARGE SCALE GENOMIC DNA]</scope>
    <source>
        <strain evidence="4">2902at01</strain>
    </source>
</reference>
<feature type="coiled-coil region" evidence="1">
    <location>
        <begin position="66"/>
        <end position="130"/>
    </location>
</feature>
<sequence>MHSATSEHPMVTAATPGLPTQALQVLTMAQRTAEEHVSTAHRQAQKIRADAEAAAEQIARDANLHAQNVRREADKVLAEAEEAADQAAQQAQQRVEDAQRNAEKIVADARAQAEAIAAHAQDNAEEMRQQAQRRFDDVVGSLGARREALQEQIEALERFDREYRGRLTTFMQGQLRALWVDRPQVNIELEPVLPAPAADEPVDEVEAVEQDLEDEHEYDQQRHDQEEPNGPVLATQEN</sequence>
<dbReference type="PANTHER" id="PTHR35794">
    <property type="entry name" value="CELL DIVISION PROTEIN DIVIVA"/>
    <property type="match status" value="1"/>
</dbReference>
<feature type="compositionally biased region" description="Acidic residues" evidence="2">
    <location>
        <begin position="200"/>
        <end position="217"/>
    </location>
</feature>
<protein>
    <submittedName>
        <fullName evidence="3">DivIVA domain-containing protein</fullName>
    </submittedName>
</protein>
<comment type="caution">
    <text evidence="3">The sequence shown here is derived from an EMBL/GenBank/DDBJ whole genome shotgun (WGS) entry which is preliminary data.</text>
</comment>
<accession>A0ABV8KVP9</accession>